<dbReference type="Pfam" id="PF04917">
    <property type="entry name" value="Shufflon_N"/>
    <property type="match status" value="1"/>
</dbReference>
<keyword evidence="4" id="KW-1185">Reference proteome</keyword>
<reference evidence="4" key="1">
    <citation type="submission" date="2016-10" db="EMBL/GenBank/DDBJ databases">
        <authorList>
            <person name="Varghese N."/>
            <person name="Submissions S."/>
        </authorList>
    </citation>
    <scope>NUCLEOTIDE SEQUENCE [LARGE SCALE GENOMIC DNA]</scope>
    <source>
        <strain evidence="4">DSM 16995</strain>
    </source>
</reference>
<keyword evidence="1" id="KW-1133">Transmembrane helix</keyword>
<sequence>MKANRKNKQAGFGLLEVLAGLTIFMLMLPMLTDLMDRGVESVKQHNVSSHLSSVMDAASSYAKENYAGLITSSTATEATQITMAQLRTDDFLSSGFKNLNGWGQRYGIYVLEPTAGDLQVLVLTYGGRTHSEKSKKFSAAIVPATAAMVGGAGGYIPVGDLPGQSVTELRGSYGGWTINLASTNIPIPAAGHIGGRAFLREEDIGKDFLYRVEVPGHPELNEMSTELDMTDHAIEGVKEIKFEEHTLADIDTTGFCNDADKNGRVFLDPAVGLYICRNGQPEVIADTGNSQFLKGATIAVDGELIPKPICPPGITSDSQIFVAPSIFAEGPISKAIVAVQSWATDVGDNWQVHLRIRTADTGDTWIIPPAGYGKVMVLTTCN</sequence>
<dbReference type="InterPro" id="IPR007001">
    <property type="entry name" value="Shufflon_N"/>
</dbReference>
<accession>A0A1G9EP68</accession>
<keyword evidence="1" id="KW-0472">Membrane</keyword>
<dbReference type="RefSeq" id="WP_092159257.1">
    <property type="nucleotide sequence ID" value="NZ_FNGA01000002.1"/>
</dbReference>
<keyword evidence="1" id="KW-0812">Transmembrane</keyword>
<dbReference type="Proteomes" id="UP000199053">
    <property type="component" value="Unassembled WGS sequence"/>
</dbReference>
<organism evidence="3 4">
    <name type="scientific">Maridesulfovibrio ferrireducens</name>
    <dbReference type="NCBI Taxonomy" id="246191"/>
    <lineage>
        <taxon>Bacteria</taxon>
        <taxon>Pseudomonadati</taxon>
        <taxon>Thermodesulfobacteriota</taxon>
        <taxon>Desulfovibrionia</taxon>
        <taxon>Desulfovibrionales</taxon>
        <taxon>Desulfovibrionaceae</taxon>
        <taxon>Maridesulfovibrio</taxon>
    </lineage>
</organism>
<proteinExistence type="predicted"/>
<name>A0A1G9EP68_9BACT</name>
<dbReference type="STRING" id="246191.SAMN05660337_1202"/>
<feature type="transmembrane region" description="Helical" evidence="1">
    <location>
        <begin position="12"/>
        <end position="31"/>
    </location>
</feature>
<feature type="domain" description="Bacterial shufflon protein N-terminal" evidence="2">
    <location>
        <begin position="41"/>
        <end position="242"/>
    </location>
</feature>
<gene>
    <name evidence="3" type="ORF">SAMN05660337_1202</name>
</gene>
<dbReference type="AlphaFoldDB" id="A0A1G9EP68"/>
<dbReference type="EMBL" id="FNGA01000002">
    <property type="protein sequence ID" value="SDK77863.1"/>
    <property type="molecule type" value="Genomic_DNA"/>
</dbReference>
<evidence type="ECO:0000256" key="1">
    <source>
        <dbReference type="SAM" id="Phobius"/>
    </source>
</evidence>
<dbReference type="OrthoDB" id="7220054at2"/>
<evidence type="ECO:0000313" key="3">
    <source>
        <dbReference type="EMBL" id="SDK77863.1"/>
    </source>
</evidence>
<evidence type="ECO:0000259" key="2">
    <source>
        <dbReference type="Pfam" id="PF04917"/>
    </source>
</evidence>
<evidence type="ECO:0000313" key="4">
    <source>
        <dbReference type="Proteomes" id="UP000199053"/>
    </source>
</evidence>
<protein>
    <submittedName>
        <fullName evidence="3">Type II secretory pathway, pseudopilin PulG</fullName>
    </submittedName>
</protein>